<reference evidence="1 2" key="1">
    <citation type="submission" date="2024-04" db="EMBL/GenBank/DDBJ databases">
        <title>Draft genome sequence of Sessilibacter corallicola NBRC 116591.</title>
        <authorList>
            <person name="Miyakawa T."/>
            <person name="Kusuya Y."/>
            <person name="Miura T."/>
        </authorList>
    </citation>
    <scope>NUCLEOTIDE SEQUENCE [LARGE SCALE GENOMIC DNA]</scope>
    <source>
        <strain evidence="1 2">KU-00831-HH</strain>
    </source>
</reference>
<dbReference type="RefSeq" id="WP_353301534.1">
    <property type="nucleotide sequence ID" value="NZ_BAABWN010000001.1"/>
</dbReference>
<dbReference type="Gene3D" id="2.60.40.10">
    <property type="entry name" value="Immunoglobulins"/>
    <property type="match status" value="1"/>
</dbReference>
<dbReference type="SUPFAM" id="SSF49478">
    <property type="entry name" value="Cna protein B-type domain"/>
    <property type="match status" value="1"/>
</dbReference>
<dbReference type="EMBL" id="BAABWN010000001">
    <property type="protein sequence ID" value="GAA6166654.1"/>
    <property type="molecule type" value="Genomic_DNA"/>
</dbReference>
<protein>
    <recommendedName>
        <fullName evidence="3">Carboxypeptidase regulatory-like domain-containing protein</fullName>
    </recommendedName>
</protein>
<gene>
    <name evidence="1" type="ORF">NBRC116591_04640</name>
</gene>
<dbReference type="Proteomes" id="UP001465153">
    <property type="component" value="Unassembled WGS sequence"/>
</dbReference>
<keyword evidence="2" id="KW-1185">Reference proteome</keyword>
<evidence type="ECO:0000313" key="2">
    <source>
        <dbReference type="Proteomes" id="UP001465153"/>
    </source>
</evidence>
<comment type="caution">
    <text evidence="1">The sequence shown here is derived from an EMBL/GenBank/DDBJ whole genome shotgun (WGS) entry which is preliminary data.</text>
</comment>
<organism evidence="1 2">
    <name type="scientific">Sessilibacter corallicola</name>
    <dbReference type="NCBI Taxonomy" id="2904075"/>
    <lineage>
        <taxon>Bacteria</taxon>
        <taxon>Pseudomonadati</taxon>
        <taxon>Pseudomonadota</taxon>
        <taxon>Gammaproteobacteria</taxon>
        <taxon>Cellvibrionales</taxon>
        <taxon>Cellvibrionaceae</taxon>
        <taxon>Sessilibacter</taxon>
    </lineage>
</organism>
<evidence type="ECO:0000313" key="1">
    <source>
        <dbReference type="EMBL" id="GAA6166654.1"/>
    </source>
</evidence>
<sequence length="890" mass="100996">MRNCITFFKTICILFVSIFSGYVLSLPLKERSDDQIVIINLQLNRIPLYTSILAYQGEDGLWVPLQEYLNAMDFPIELNFEEQYAEGWFIKQDYTFELDTDNVNRVVIKGKIFPITEGIERHFDDYYIRLDILDQWFPIQHNYDQSRLLVIMDPKEELPLQSSIARKKKWGVVRSKDERHLELTPEIQPYAWFDWPFIDVRYSDSLAVKSVEGQSNSQSMIDLNFSGDLLKFSSNIMVNTSNYGENLDGHVILNRLFSSKAGAPIKLELGDIFSGNFASISSSENGRGIRVSNATLNSSDIFSQFTIEDYAPEGWDVELYQNNKLIDVQQVGDDGFYRFDDVSINYGNNNYRIKLYGPQGQEEERIIRRKTDENWVKPGHWSYQLQYLQPDVSILNDNVDNELTRERYQVFVQNTIDQKTLAQFNWLKDGGLNYYSLAIDRNENFGDFELNSIIDFDGGRLFAGSWQSRLLNYTVNSSFRKTIDFVQIGANTRQPISSGSISTPIPLESDSLQSGSNINLRVNGVIDRWHGRTLSQSAFYQLSEMESESSMLTHQIAFSSPRYSITHRANFDLLGRENYSGNVLARASRGSFVYSGNVVYSDGVEENFIENLSLSLRYKPNNRFSSSLTSRVRFSENGRDYNYRFNLNYRHKNWTAGLSLTGSDDEFNVGLNINFSLARSPISGKWHSYSDSKSGNGAVAFQGFLDTNNDGLLNDNEQIIPSLGVSINDSVIRTKNSSGFQTNIADGDITEVAIDDRGLEDPFWLARFQSKNILSRAGKVYEILVPVVESGEVDGTIWIYVDGKKKPLNNVHIQLLDSKGQVVKSGKSTYDGFYLLDKLPPGNYQLALSGEALANYSIQNVKGEGLSIPVALGNNGDVISGMDFYLTPIN</sequence>
<evidence type="ECO:0008006" key="3">
    <source>
        <dbReference type="Google" id="ProtNLM"/>
    </source>
</evidence>
<proteinExistence type="predicted"/>
<dbReference type="InterPro" id="IPR013783">
    <property type="entry name" value="Ig-like_fold"/>
</dbReference>
<accession>A0ABQ0A4S2</accession>
<name>A0ABQ0A4S2_9GAMM</name>